<evidence type="ECO:0000259" key="7">
    <source>
        <dbReference type="Pfam" id="PF14322"/>
    </source>
</evidence>
<accession>A0ABU3GZZ1</accession>
<name>A0ABU3GZZ1_9SPHI</name>
<dbReference type="Proteomes" id="UP001258315">
    <property type="component" value="Unassembled WGS sequence"/>
</dbReference>
<evidence type="ECO:0000256" key="4">
    <source>
        <dbReference type="ARBA" id="ARBA00023136"/>
    </source>
</evidence>
<comment type="subcellular location">
    <subcellularLocation>
        <location evidence="1">Cell outer membrane</location>
    </subcellularLocation>
</comment>
<protein>
    <recommendedName>
        <fullName evidence="10">RagB/SusD family nutrient uptake outer membrane protein</fullName>
    </recommendedName>
</protein>
<feature type="domain" description="RagB/SusD" evidence="6">
    <location>
        <begin position="322"/>
        <end position="470"/>
    </location>
</feature>
<dbReference type="CDD" id="cd08977">
    <property type="entry name" value="SusD"/>
    <property type="match status" value="1"/>
</dbReference>
<keyword evidence="5" id="KW-0998">Cell outer membrane</keyword>
<gene>
    <name evidence="8" type="ORF">QE417_004410</name>
</gene>
<dbReference type="InterPro" id="IPR012944">
    <property type="entry name" value="SusD_RagB_dom"/>
</dbReference>
<dbReference type="RefSeq" id="WP_311953774.1">
    <property type="nucleotide sequence ID" value="NZ_JAVLVU010000001.1"/>
</dbReference>
<evidence type="ECO:0000256" key="1">
    <source>
        <dbReference type="ARBA" id="ARBA00004442"/>
    </source>
</evidence>
<dbReference type="SUPFAM" id="SSF48452">
    <property type="entry name" value="TPR-like"/>
    <property type="match status" value="1"/>
</dbReference>
<keyword evidence="3" id="KW-0732">Signal</keyword>
<evidence type="ECO:0000313" key="9">
    <source>
        <dbReference type="Proteomes" id="UP001258315"/>
    </source>
</evidence>
<dbReference type="InterPro" id="IPR033985">
    <property type="entry name" value="SusD-like_N"/>
</dbReference>
<dbReference type="Gene3D" id="1.25.40.390">
    <property type="match status" value="1"/>
</dbReference>
<evidence type="ECO:0000256" key="5">
    <source>
        <dbReference type="ARBA" id="ARBA00023237"/>
    </source>
</evidence>
<dbReference type="Pfam" id="PF14322">
    <property type="entry name" value="SusD-like_3"/>
    <property type="match status" value="1"/>
</dbReference>
<proteinExistence type="inferred from homology"/>
<evidence type="ECO:0000256" key="3">
    <source>
        <dbReference type="ARBA" id="ARBA00022729"/>
    </source>
</evidence>
<organism evidence="8 9">
    <name type="scientific">Mucilaginibacter terrae</name>
    <dbReference type="NCBI Taxonomy" id="1955052"/>
    <lineage>
        <taxon>Bacteria</taxon>
        <taxon>Pseudomonadati</taxon>
        <taxon>Bacteroidota</taxon>
        <taxon>Sphingobacteriia</taxon>
        <taxon>Sphingobacteriales</taxon>
        <taxon>Sphingobacteriaceae</taxon>
        <taxon>Mucilaginibacter</taxon>
    </lineage>
</organism>
<evidence type="ECO:0000259" key="6">
    <source>
        <dbReference type="Pfam" id="PF07980"/>
    </source>
</evidence>
<comment type="caution">
    <text evidence="8">The sequence shown here is derived from an EMBL/GenBank/DDBJ whole genome shotgun (WGS) entry which is preliminary data.</text>
</comment>
<dbReference type="InterPro" id="IPR011990">
    <property type="entry name" value="TPR-like_helical_dom_sf"/>
</dbReference>
<keyword evidence="9" id="KW-1185">Reference proteome</keyword>
<comment type="similarity">
    <text evidence="2">Belongs to the SusD family.</text>
</comment>
<evidence type="ECO:0000256" key="2">
    <source>
        <dbReference type="ARBA" id="ARBA00006275"/>
    </source>
</evidence>
<keyword evidence="4" id="KW-0472">Membrane</keyword>
<reference evidence="9" key="1">
    <citation type="submission" date="2023-07" db="EMBL/GenBank/DDBJ databases">
        <title>Functional and genomic diversity of the sorghum phyllosphere microbiome.</title>
        <authorList>
            <person name="Shade A."/>
        </authorList>
    </citation>
    <scope>NUCLEOTIDE SEQUENCE [LARGE SCALE GENOMIC DNA]</scope>
    <source>
        <strain evidence="9">SORGH_AS_0422</strain>
    </source>
</reference>
<dbReference type="EMBL" id="JAVLVU010000001">
    <property type="protein sequence ID" value="MDT3405338.1"/>
    <property type="molecule type" value="Genomic_DNA"/>
</dbReference>
<dbReference type="Pfam" id="PF07980">
    <property type="entry name" value="SusD_RagB"/>
    <property type="match status" value="1"/>
</dbReference>
<feature type="domain" description="SusD-like N-terminal" evidence="7">
    <location>
        <begin position="51"/>
        <end position="226"/>
    </location>
</feature>
<evidence type="ECO:0008006" key="10">
    <source>
        <dbReference type="Google" id="ProtNLM"/>
    </source>
</evidence>
<evidence type="ECO:0000313" key="8">
    <source>
        <dbReference type="EMBL" id="MDT3405338.1"/>
    </source>
</evidence>
<sequence length="470" mass="51681">MIRKIKHLTVVCLGAAILGNTGCSKLIEIKPPLNETSAALVFQSDATARAALSGMYNTFSQSATQNTSLTVNNTLLADDVVYLGANTSARELAANSYTVLSTISTDPFNTWYNIIYQANAIIIGMQNNTAISAQTNRQLTAEAKLMRAYCYFSLVNIFGDIPLVLTTDATISAYQPKETAANVYQQIIRDLTDAKANLLDNYAVTGQDRIGVNRFTAAALLARVYLFTGRYAEAASNASEVIASNLYSLTPQANIGTALFVKNSAESIWQLPPPINPTFQYTNEAGAFIPTSYTQDNIFYRIRPEFTQLFASTDLRRTRWMNDAIINGATYSVPFKYKYRTQALAVAAGVTEYQVILRLAEQYLIRAEARARLGTDLAGALSDLNTIRTRAGAVTTNTSVQAALLDEIALENRKEFFCEQAFRWNNLRRTGQADAVLNALKSTYRPTSKLFPIPQVALDTNPNLTQTPGY</sequence>